<proteinExistence type="predicted"/>
<dbReference type="Proteomes" id="UP000626148">
    <property type="component" value="Unassembled WGS sequence"/>
</dbReference>
<dbReference type="EMBL" id="BMXR01000004">
    <property type="protein sequence ID" value="GGX53329.1"/>
    <property type="molecule type" value="Genomic_DNA"/>
</dbReference>
<reference evidence="1" key="1">
    <citation type="journal article" date="2014" name="Int. J. Syst. Evol. Microbiol.">
        <title>Complete genome sequence of Corynebacterium casei LMG S-19264T (=DSM 44701T), isolated from a smear-ripened cheese.</title>
        <authorList>
            <consortium name="US DOE Joint Genome Institute (JGI-PGF)"/>
            <person name="Walter F."/>
            <person name="Albersmeier A."/>
            <person name="Kalinowski J."/>
            <person name="Ruckert C."/>
        </authorList>
    </citation>
    <scope>NUCLEOTIDE SEQUENCE</scope>
    <source>
        <strain evidence="1">KCTC 22169</strain>
    </source>
</reference>
<dbReference type="RefSeq" id="WP_189608483.1">
    <property type="nucleotide sequence ID" value="NZ_BMXR01000004.1"/>
</dbReference>
<keyword evidence="2" id="KW-1185">Reference proteome</keyword>
<dbReference type="AlphaFoldDB" id="A0A918N8C3"/>
<comment type="caution">
    <text evidence="1">The sequence shown here is derived from an EMBL/GenBank/DDBJ whole genome shotgun (WGS) entry which is preliminary data.</text>
</comment>
<dbReference type="Pfam" id="PF20227">
    <property type="entry name" value="DUF6586"/>
    <property type="match status" value="1"/>
</dbReference>
<accession>A0A918N8C3</accession>
<protein>
    <recommendedName>
        <fullName evidence="3">PasA protein</fullName>
    </recommendedName>
</protein>
<evidence type="ECO:0000313" key="2">
    <source>
        <dbReference type="Proteomes" id="UP000626148"/>
    </source>
</evidence>
<sequence length="159" mass="18219">MNRRAQTNHQLYQARLMLDLVDGTGPEAREQAALDASVVFLYRAWCAALAEVGEVYGLTLQADEPVKLLLDRLGEQRPDAWEYRTVREALNEPGHWMAELKREAEHWAFDPGARTAKPSDGSLIASVADDNEDHTNYYRRWLAELQQWVDEVRSLSDYS</sequence>
<name>A0A918N8C3_9GAMM</name>
<gene>
    <name evidence="1" type="ORF">GCM10007392_21040</name>
</gene>
<dbReference type="InterPro" id="IPR046493">
    <property type="entry name" value="DUF6586"/>
</dbReference>
<evidence type="ECO:0008006" key="3">
    <source>
        <dbReference type="Google" id="ProtNLM"/>
    </source>
</evidence>
<evidence type="ECO:0000313" key="1">
    <source>
        <dbReference type="EMBL" id="GGX53329.1"/>
    </source>
</evidence>
<organism evidence="1 2">
    <name type="scientific">Saccharospirillum salsuginis</name>
    <dbReference type="NCBI Taxonomy" id="418750"/>
    <lineage>
        <taxon>Bacteria</taxon>
        <taxon>Pseudomonadati</taxon>
        <taxon>Pseudomonadota</taxon>
        <taxon>Gammaproteobacteria</taxon>
        <taxon>Oceanospirillales</taxon>
        <taxon>Saccharospirillaceae</taxon>
        <taxon>Saccharospirillum</taxon>
    </lineage>
</organism>
<reference evidence="1" key="2">
    <citation type="submission" date="2020-09" db="EMBL/GenBank/DDBJ databases">
        <authorList>
            <person name="Sun Q."/>
            <person name="Kim S."/>
        </authorList>
    </citation>
    <scope>NUCLEOTIDE SEQUENCE</scope>
    <source>
        <strain evidence="1">KCTC 22169</strain>
    </source>
</reference>